<evidence type="ECO:0000256" key="12">
    <source>
        <dbReference type="ARBA" id="ARBA00023136"/>
    </source>
</evidence>
<feature type="binding site" evidence="18">
    <location>
        <position position="93"/>
    </location>
    <ligand>
        <name>a divalent metal cation</name>
        <dbReference type="ChEBI" id="CHEBI:60240"/>
    </ligand>
</feature>
<proteinExistence type="inferred from homology"/>
<dbReference type="GO" id="GO:0005524">
    <property type="term" value="F:ATP binding"/>
    <property type="evidence" value="ECO:0007669"/>
    <property type="project" value="UniProtKB-KW"/>
</dbReference>
<dbReference type="InterPro" id="IPR000829">
    <property type="entry name" value="DAGK"/>
</dbReference>
<dbReference type="CDD" id="cd14265">
    <property type="entry name" value="UDPK_IM_like"/>
    <property type="match status" value="1"/>
</dbReference>
<organism evidence="20 21">
    <name type="scientific">Fervidobacterium islandicum</name>
    <dbReference type="NCBI Taxonomy" id="2423"/>
    <lineage>
        <taxon>Bacteria</taxon>
        <taxon>Thermotogati</taxon>
        <taxon>Thermotogota</taxon>
        <taxon>Thermotogae</taxon>
        <taxon>Thermotogales</taxon>
        <taxon>Fervidobacteriaceae</taxon>
        <taxon>Fervidobacterium</taxon>
    </lineage>
</organism>
<evidence type="ECO:0000256" key="3">
    <source>
        <dbReference type="ARBA" id="ARBA00022475"/>
    </source>
</evidence>
<keyword evidence="10 19" id="KW-1133">Transmembrane helix</keyword>
<evidence type="ECO:0000313" key="20">
    <source>
        <dbReference type="EMBL" id="AMW32796.2"/>
    </source>
</evidence>
<dbReference type="GO" id="GO:0016301">
    <property type="term" value="F:kinase activity"/>
    <property type="evidence" value="ECO:0007669"/>
    <property type="project" value="UniProtKB-KW"/>
</dbReference>
<keyword evidence="6 19" id="KW-0812">Transmembrane</keyword>
<dbReference type="EMBL" id="CP014334">
    <property type="protein sequence ID" value="AMW32796.2"/>
    <property type="molecule type" value="Genomic_DNA"/>
</dbReference>
<evidence type="ECO:0000256" key="9">
    <source>
        <dbReference type="ARBA" id="ARBA00022840"/>
    </source>
</evidence>
<dbReference type="InterPro" id="IPR033717">
    <property type="entry name" value="UDPK"/>
</dbReference>
<dbReference type="Pfam" id="PF01219">
    <property type="entry name" value="DAGK_prokar"/>
    <property type="match status" value="1"/>
</dbReference>
<comment type="subcellular location">
    <subcellularLocation>
        <location evidence="1">Cell membrane</location>
        <topology evidence="1">Multi-pass membrane protein</topology>
    </subcellularLocation>
</comment>
<keyword evidence="5" id="KW-0808">Transferase</keyword>
<keyword evidence="4" id="KW-0444">Lipid biosynthesis</keyword>
<evidence type="ECO:0000256" key="19">
    <source>
        <dbReference type="SAM" id="Phobius"/>
    </source>
</evidence>
<feature type="binding site" evidence="17">
    <location>
        <begin position="102"/>
        <end position="104"/>
    </location>
    <ligand>
        <name>ATP</name>
        <dbReference type="ChEBI" id="CHEBI:30616"/>
    </ligand>
</feature>
<keyword evidence="12 19" id="KW-0472">Membrane</keyword>
<accession>A0AAI8CLY7</accession>
<evidence type="ECO:0000256" key="14">
    <source>
        <dbReference type="ARBA" id="ARBA00023264"/>
    </source>
</evidence>
<evidence type="ECO:0000256" key="11">
    <source>
        <dbReference type="ARBA" id="ARBA00023098"/>
    </source>
</evidence>
<evidence type="ECO:0000256" key="8">
    <source>
        <dbReference type="ARBA" id="ARBA00022777"/>
    </source>
</evidence>
<evidence type="ECO:0000256" key="6">
    <source>
        <dbReference type="ARBA" id="ARBA00022692"/>
    </source>
</evidence>
<name>A0AAI8CLY7_FERIS</name>
<evidence type="ECO:0000256" key="7">
    <source>
        <dbReference type="ARBA" id="ARBA00022741"/>
    </source>
</evidence>
<reference evidence="20 21" key="1">
    <citation type="journal article" date="2015" name="Stand. Genomic Sci.">
        <title>Genome sequence of a native-feather degrading extremely thermophilic Eubacterium, Fervidobacterium islandicum AW-1.</title>
        <authorList>
            <person name="Lee Y.J."/>
            <person name="Jeong H."/>
            <person name="Park G.S."/>
            <person name="Kwak Y."/>
            <person name="Lee S.J."/>
            <person name="Lee S.J."/>
            <person name="Park M.K."/>
            <person name="Kim J.Y."/>
            <person name="Kang H.K."/>
            <person name="Shin J.H."/>
            <person name="Lee D.W."/>
        </authorList>
    </citation>
    <scope>NUCLEOTIDE SEQUENCE [LARGE SCALE GENOMIC DNA]</scope>
    <source>
        <strain evidence="20 21">AW-1</strain>
    </source>
</reference>
<dbReference type="Gene3D" id="1.10.287.3610">
    <property type="match status" value="1"/>
</dbReference>
<keyword evidence="21" id="KW-1185">Reference proteome</keyword>
<keyword evidence="3" id="KW-1003">Cell membrane</keyword>
<keyword evidence="14" id="KW-1208">Phospholipid metabolism</keyword>
<feature type="transmembrane region" description="Helical" evidence="19">
    <location>
        <begin position="113"/>
        <end position="138"/>
    </location>
</feature>
<sequence length="171" mass="19891">MERRLQIKSTNQELNEREREQLGSNNLIESFEHAIEGIVESILSERNLRIHFFVGLLVITATFFLPVKREDTLWIIFAVFFVIWSELVNTIIEHLMNLYSKEYHPVIKIVKDVSAGVVLWATLFSVTVGIMVFGGILFDWSLEIAKIFAIISTIAFPLLSIRVVRNWKRKR</sequence>
<evidence type="ECO:0000256" key="5">
    <source>
        <dbReference type="ARBA" id="ARBA00022679"/>
    </source>
</evidence>
<comment type="similarity">
    <text evidence="2">Belongs to the bacterial diacylglycerol kinase family.</text>
</comment>
<evidence type="ECO:0000256" key="2">
    <source>
        <dbReference type="ARBA" id="ARBA00005967"/>
    </source>
</evidence>
<feature type="binding site" evidence="17">
    <location>
        <begin position="111"/>
        <end position="112"/>
    </location>
    <ligand>
        <name>ATP</name>
        <dbReference type="ChEBI" id="CHEBI:30616"/>
    </ligand>
</feature>
<keyword evidence="18" id="KW-0479">Metal-binding</keyword>
<feature type="binding site" evidence="17">
    <location>
        <position position="93"/>
    </location>
    <ligand>
        <name>ATP</name>
        <dbReference type="ChEBI" id="CHEBI:30616"/>
    </ligand>
</feature>
<evidence type="ECO:0000256" key="18">
    <source>
        <dbReference type="PIRSR" id="PIRSR600829-4"/>
    </source>
</evidence>
<feature type="binding site" evidence="17">
    <location>
        <position position="45"/>
    </location>
    <ligand>
        <name>ATP</name>
        <dbReference type="ChEBI" id="CHEBI:30616"/>
    </ligand>
</feature>
<keyword evidence="13" id="KW-0594">Phospholipid biosynthesis</keyword>
<dbReference type="GO" id="GO:0008654">
    <property type="term" value="P:phospholipid biosynthetic process"/>
    <property type="evidence" value="ECO:0007669"/>
    <property type="project" value="UniProtKB-KW"/>
</dbReference>
<keyword evidence="7 17" id="KW-0547">Nucleotide-binding</keyword>
<evidence type="ECO:0000256" key="16">
    <source>
        <dbReference type="PIRSR" id="PIRSR600829-2"/>
    </source>
</evidence>
<keyword evidence="11" id="KW-0443">Lipid metabolism</keyword>
<feature type="active site" description="Proton acceptor" evidence="15">
    <location>
        <position position="86"/>
    </location>
</feature>
<protein>
    <submittedName>
        <fullName evidence="20">Diacylglycerol kinase family protein</fullName>
    </submittedName>
</protein>
<evidence type="ECO:0000256" key="4">
    <source>
        <dbReference type="ARBA" id="ARBA00022516"/>
    </source>
</evidence>
<keyword evidence="18" id="KW-0460">Magnesium</keyword>
<dbReference type="AlphaFoldDB" id="A0AAI8CLY7"/>
<gene>
    <name evidence="20" type="ORF">NA23_05615</name>
</gene>
<dbReference type="InterPro" id="IPR036945">
    <property type="entry name" value="DAGK_sf"/>
</dbReference>
<dbReference type="PANTHER" id="PTHR34299:SF1">
    <property type="entry name" value="DIACYLGLYCEROL KINASE"/>
    <property type="match status" value="1"/>
</dbReference>
<feature type="transmembrane region" description="Helical" evidence="19">
    <location>
        <begin position="50"/>
        <end position="67"/>
    </location>
</feature>
<dbReference type="KEGG" id="fia:NA23_05615"/>
<feature type="binding site" evidence="16">
    <location>
        <position position="86"/>
    </location>
    <ligand>
        <name>substrate</name>
    </ligand>
</feature>
<dbReference type="GO" id="GO:0046872">
    <property type="term" value="F:metal ion binding"/>
    <property type="evidence" value="ECO:0007669"/>
    <property type="project" value="UniProtKB-KW"/>
</dbReference>
<keyword evidence="8 20" id="KW-0418">Kinase</keyword>
<evidence type="ECO:0000256" key="17">
    <source>
        <dbReference type="PIRSR" id="PIRSR600829-3"/>
    </source>
</evidence>
<keyword evidence="9 17" id="KW-0067">ATP-binding</keyword>
<evidence type="ECO:0000256" key="1">
    <source>
        <dbReference type="ARBA" id="ARBA00004651"/>
    </source>
</evidence>
<dbReference type="Proteomes" id="UP000093740">
    <property type="component" value="Chromosome"/>
</dbReference>
<feature type="transmembrane region" description="Helical" evidence="19">
    <location>
        <begin position="73"/>
        <end position="92"/>
    </location>
</feature>
<evidence type="ECO:0000256" key="13">
    <source>
        <dbReference type="ARBA" id="ARBA00023209"/>
    </source>
</evidence>
<comment type="cofactor">
    <cofactor evidence="18">
        <name>Mg(2+)</name>
        <dbReference type="ChEBI" id="CHEBI:18420"/>
    </cofactor>
    <text evidence="18">Mn(2+), Zn(2+), Cd(2+) and Co(2+) support activity to lesser extents.</text>
</comment>
<evidence type="ECO:0000256" key="10">
    <source>
        <dbReference type="ARBA" id="ARBA00022989"/>
    </source>
</evidence>
<feature type="transmembrane region" description="Helical" evidence="19">
    <location>
        <begin position="144"/>
        <end position="164"/>
    </location>
</feature>
<feature type="binding site" evidence="18">
    <location>
        <position position="45"/>
    </location>
    <ligand>
        <name>a divalent metal cation</name>
        <dbReference type="ChEBI" id="CHEBI:60240"/>
    </ligand>
</feature>
<evidence type="ECO:0000256" key="15">
    <source>
        <dbReference type="PIRSR" id="PIRSR600829-1"/>
    </source>
</evidence>
<dbReference type="PANTHER" id="PTHR34299">
    <property type="entry name" value="DIACYLGLYCEROL KINASE"/>
    <property type="match status" value="1"/>
</dbReference>
<evidence type="ECO:0000313" key="21">
    <source>
        <dbReference type="Proteomes" id="UP000093740"/>
    </source>
</evidence>
<dbReference type="RefSeq" id="WP_236938328.1">
    <property type="nucleotide sequence ID" value="NZ_CP014334.2"/>
</dbReference>
<dbReference type="GO" id="GO:0005886">
    <property type="term" value="C:plasma membrane"/>
    <property type="evidence" value="ECO:0007669"/>
    <property type="project" value="UniProtKB-SubCell"/>
</dbReference>